<dbReference type="PROSITE" id="PS51257">
    <property type="entry name" value="PROKAR_LIPOPROTEIN"/>
    <property type="match status" value="1"/>
</dbReference>
<dbReference type="RefSeq" id="WP_035662562.1">
    <property type="nucleotide sequence ID" value="NZ_JNCA01000037.1"/>
</dbReference>
<name>A0A066WI73_9FLAO</name>
<dbReference type="OrthoDB" id="1256117at2"/>
<evidence type="ECO:0000313" key="1">
    <source>
        <dbReference type="EMBL" id="KDN53717.1"/>
    </source>
</evidence>
<dbReference type="STRING" id="1492738.FEM21_31660"/>
<gene>
    <name evidence="1" type="ORF">FEM21_31660</name>
</gene>
<accession>A0A066WI73</accession>
<dbReference type="Proteomes" id="UP000027064">
    <property type="component" value="Unassembled WGS sequence"/>
</dbReference>
<comment type="caution">
    <text evidence="1">The sequence shown here is derived from an EMBL/GenBank/DDBJ whole genome shotgun (WGS) entry which is preliminary data.</text>
</comment>
<dbReference type="AlphaFoldDB" id="A0A066WI73"/>
<dbReference type="eggNOG" id="ENOG502ZYBB">
    <property type="taxonomic scope" value="Bacteria"/>
</dbReference>
<evidence type="ECO:0000313" key="2">
    <source>
        <dbReference type="Proteomes" id="UP000027064"/>
    </source>
</evidence>
<reference evidence="1 2" key="1">
    <citation type="submission" date="2014-05" db="EMBL/GenBank/DDBJ databases">
        <title>Genome Sequence of Flavobacterium sp. EM1321.</title>
        <authorList>
            <person name="Shin S.-K."/>
            <person name="Yi H."/>
        </authorList>
    </citation>
    <scope>NUCLEOTIDE SEQUENCE [LARGE SCALE GENOMIC DNA]</scope>
    <source>
        <strain evidence="1 2">EM1321</strain>
    </source>
</reference>
<sequence>MKNDNRFCFFILVISLLFLSCEKTDKFENQWYSLDSNLKINKDRTFEFERFNSISSSISKGEWKIINDTLVLNSFENKGCYFYENYVLEPLNKIINKNKNCQPNQGYVNFKNEKFYIKDSILIYKSQKNIDESILRNSYSFSRKNRYRKL</sequence>
<proteinExistence type="predicted"/>
<keyword evidence="2" id="KW-1185">Reference proteome</keyword>
<protein>
    <submittedName>
        <fullName evidence="1">Uncharacterized protein</fullName>
    </submittedName>
</protein>
<dbReference type="PATRIC" id="fig|1492738.3.peg.3151"/>
<dbReference type="EMBL" id="JNCA01000037">
    <property type="protein sequence ID" value="KDN53717.1"/>
    <property type="molecule type" value="Genomic_DNA"/>
</dbReference>
<organism evidence="1 2">
    <name type="scientific">Flavobacterium seoulense</name>
    <dbReference type="NCBI Taxonomy" id="1492738"/>
    <lineage>
        <taxon>Bacteria</taxon>
        <taxon>Pseudomonadati</taxon>
        <taxon>Bacteroidota</taxon>
        <taxon>Flavobacteriia</taxon>
        <taxon>Flavobacteriales</taxon>
        <taxon>Flavobacteriaceae</taxon>
        <taxon>Flavobacterium</taxon>
    </lineage>
</organism>